<name>W9C4S2_SCLBF</name>
<proteinExistence type="predicted"/>
<dbReference type="HOGENOM" id="CLU_1670416_0_0_1"/>
<dbReference type="Proteomes" id="UP000019487">
    <property type="component" value="Unassembled WGS sequence"/>
</dbReference>
<keyword evidence="1" id="KW-1133">Transmembrane helix</keyword>
<dbReference type="AlphaFoldDB" id="W9C4S2"/>
<accession>W9C4S2</accession>
<sequence length="158" mass="17699">MTSNKITRAIIGLPILAFSIGCLMCMGRGDVLLHLEQILPTGRISWNSIDIPIKQSFYGVGFLDEIFGGISVAFGPSAFGVDPVAWYQMFSFLLDVSLVYIIWMIESYKSCQSLDPILPSRGLWYFDASAQRWCHRANILLPSLHHIHARYTKATPSS</sequence>
<dbReference type="PROSITE" id="PS51257">
    <property type="entry name" value="PROKAR_LIPOPROTEIN"/>
    <property type="match status" value="1"/>
</dbReference>
<gene>
    <name evidence="2" type="ORF">SBOR_8748</name>
</gene>
<dbReference type="STRING" id="1432307.W9C4S2"/>
<evidence type="ECO:0000313" key="3">
    <source>
        <dbReference type="Proteomes" id="UP000019487"/>
    </source>
</evidence>
<organism evidence="2 3">
    <name type="scientific">Sclerotinia borealis (strain F-4128)</name>
    <dbReference type="NCBI Taxonomy" id="1432307"/>
    <lineage>
        <taxon>Eukaryota</taxon>
        <taxon>Fungi</taxon>
        <taxon>Dikarya</taxon>
        <taxon>Ascomycota</taxon>
        <taxon>Pezizomycotina</taxon>
        <taxon>Leotiomycetes</taxon>
        <taxon>Helotiales</taxon>
        <taxon>Sclerotiniaceae</taxon>
        <taxon>Sclerotinia</taxon>
    </lineage>
</organism>
<keyword evidence="1" id="KW-0812">Transmembrane</keyword>
<evidence type="ECO:0000313" key="2">
    <source>
        <dbReference type="EMBL" id="ESZ90856.1"/>
    </source>
</evidence>
<protein>
    <submittedName>
        <fullName evidence="2">Uncharacterized protein</fullName>
    </submittedName>
</protein>
<evidence type="ECO:0000256" key="1">
    <source>
        <dbReference type="SAM" id="Phobius"/>
    </source>
</evidence>
<keyword evidence="1" id="KW-0472">Membrane</keyword>
<keyword evidence="3" id="KW-1185">Reference proteome</keyword>
<reference evidence="2 3" key="1">
    <citation type="journal article" date="2014" name="Genome Announc.">
        <title>Draft genome sequence of Sclerotinia borealis, a psychrophilic plant pathogenic fungus.</title>
        <authorList>
            <person name="Mardanov A.V."/>
            <person name="Beletsky A.V."/>
            <person name="Kadnikov V.V."/>
            <person name="Ignatov A.N."/>
            <person name="Ravin N.V."/>
        </authorList>
    </citation>
    <scope>NUCLEOTIDE SEQUENCE [LARGE SCALE GENOMIC DNA]</scope>
    <source>
        <strain evidence="3">F-4157</strain>
    </source>
</reference>
<feature type="transmembrane region" description="Helical" evidence="1">
    <location>
        <begin position="6"/>
        <end position="26"/>
    </location>
</feature>
<comment type="caution">
    <text evidence="2">The sequence shown here is derived from an EMBL/GenBank/DDBJ whole genome shotgun (WGS) entry which is preliminary data.</text>
</comment>
<dbReference type="OrthoDB" id="10029326at2759"/>
<dbReference type="EMBL" id="AYSA01000569">
    <property type="protein sequence ID" value="ESZ90856.1"/>
    <property type="molecule type" value="Genomic_DNA"/>
</dbReference>
<feature type="transmembrane region" description="Helical" evidence="1">
    <location>
        <begin position="85"/>
        <end position="105"/>
    </location>
</feature>